<sequence length="199" mass="21285">MDGVGIKLDVGEMFLPDPVVTKLVSWICTSNDVEPGGTDDLVFLAIDPASSIKDTQGFGYLGNGVPVPLALTGNGRLAPFQRFKGPTNRPQSHSAFFRSCLSFCEVSSKIQGAWAIPLGMPSAVIDATALKVILDLPSGTEISEVDLKHAIQARLPEGLASTELAAIREVVTYLASLGYLMVQREEPGLYRVPCHRGSE</sequence>
<dbReference type="EMBL" id="BNAJ01000015">
    <property type="protein sequence ID" value="GHF61528.1"/>
    <property type="molecule type" value="Genomic_DNA"/>
</dbReference>
<organism evidence="1 2">
    <name type="scientific">Deinococcus metalli</name>
    <dbReference type="NCBI Taxonomy" id="1141878"/>
    <lineage>
        <taxon>Bacteria</taxon>
        <taxon>Thermotogati</taxon>
        <taxon>Deinococcota</taxon>
        <taxon>Deinococci</taxon>
        <taxon>Deinococcales</taxon>
        <taxon>Deinococcaceae</taxon>
        <taxon>Deinococcus</taxon>
    </lineage>
</organism>
<keyword evidence="2" id="KW-1185">Reference proteome</keyword>
<evidence type="ECO:0000313" key="2">
    <source>
        <dbReference type="Proteomes" id="UP000619376"/>
    </source>
</evidence>
<comment type="caution">
    <text evidence="1">The sequence shown here is derived from an EMBL/GenBank/DDBJ whole genome shotgun (WGS) entry which is preliminary data.</text>
</comment>
<accession>A0ABQ3JVE3</accession>
<reference evidence="2" key="1">
    <citation type="journal article" date="2019" name="Int. J. Syst. Evol. Microbiol.">
        <title>The Global Catalogue of Microorganisms (GCM) 10K type strain sequencing project: providing services to taxonomists for standard genome sequencing and annotation.</title>
        <authorList>
            <consortium name="The Broad Institute Genomics Platform"/>
            <consortium name="The Broad Institute Genome Sequencing Center for Infectious Disease"/>
            <person name="Wu L."/>
            <person name="Ma J."/>
        </authorList>
    </citation>
    <scope>NUCLEOTIDE SEQUENCE [LARGE SCALE GENOMIC DNA]</scope>
    <source>
        <strain evidence="2">CGMCC 1.18437</strain>
    </source>
</reference>
<proteinExistence type="predicted"/>
<evidence type="ECO:0000313" key="1">
    <source>
        <dbReference type="EMBL" id="GHF61528.1"/>
    </source>
</evidence>
<protein>
    <submittedName>
        <fullName evidence="1">Uncharacterized protein</fullName>
    </submittedName>
</protein>
<gene>
    <name evidence="1" type="ORF">GCM10017781_42120</name>
</gene>
<dbReference type="Proteomes" id="UP000619376">
    <property type="component" value="Unassembled WGS sequence"/>
</dbReference>
<name>A0ABQ3JVE3_9DEIO</name>